<reference evidence="5" key="1">
    <citation type="submission" date="2021-04" db="EMBL/GenBank/DDBJ databases">
        <title>Phylogenetic analysis of Acidobacteriaceae.</title>
        <authorList>
            <person name="Qiu L."/>
            <person name="Zhang Q."/>
        </authorList>
    </citation>
    <scope>NUCLEOTIDE SEQUENCE</scope>
    <source>
        <strain evidence="5">DSM 25168</strain>
    </source>
</reference>
<gene>
    <name evidence="5" type="ORF">MOP44_23780</name>
</gene>
<dbReference type="EC" id="2.7.7.65" evidence="1"/>
<name>A0A9J7BLQ3_9BACT</name>
<dbReference type="GO" id="GO:0052621">
    <property type="term" value="F:diguanylate cyclase activity"/>
    <property type="evidence" value="ECO:0007669"/>
    <property type="project" value="UniProtKB-EC"/>
</dbReference>
<dbReference type="NCBIfam" id="TIGR00254">
    <property type="entry name" value="GGDEF"/>
    <property type="match status" value="1"/>
</dbReference>
<dbReference type="GO" id="GO:1902201">
    <property type="term" value="P:negative regulation of bacterial-type flagellum-dependent cell motility"/>
    <property type="evidence" value="ECO:0007669"/>
    <property type="project" value="TreeGrafter"/>
</dbReference>
<feature type="transmembrane region" description="Helical" evidence="3">
    <location>
        <begin position="255"/>
        <end position="277"/>
    </location>
</feature>
<feature type="transmembrane region" description="Helical" evidence="3">
    <location>
        <begin position="88"/>
        <end position="105"/>
    </location>
</feature>
<evidence type="ECO:0000313" key="5">
    <source>
        <dbReference type="EMBL" id="UWZ83575.1"/>
    </source>
</evidence>
<feature type="transmembrane region" description="Helical" evidence="3">
    <location>
        <begin position="186"/>
        <end position="204"/>
    </location>
</feature>
<comment type="catalytic activity">
    <reaction evidence="2">
        <text>2 GTP = 3',3'-c-di-GMP + 2 diphosphate</text>
        <dbReference type="Rhea" id="RHEA:24898"/>
        <dbReference type="ChEBI" id="CHEBI:33019"/>
        <dbReference type="ChEBI" id="CHEBI:37565"/>
        <dbReference type="ChEBI" id="CHEBI:58805"/>
        <dbReference type="EC" id="2.7.7.65"/>
    </reaction>
</comment>
<evidence type="ECO:0000256" key="1">
    <source>
        <dbReference type="ARBA" id="ARBA00012528"/>
    </source>
</evidence>
<dbReference type="PROSITE" id="PS50887">
    <property type="entry name" value="GGDEF"/>
    <property type="match status" value="1"/>
</dbReference>
<protein>
    <recommendedName>
        <fullName evidence="1">diguanylate cyclase</fullName>
        <ecNumber evidence="1">2.7.7.65</ecNumber>
    </recommendedName>
</protein>
<keyword evidence="3" id="KW-1133">Transmembrane helix</keyword>
<evidence type="ECO:0000259" key="4">
    <source>
        <dbReference type="PROSITE" id="PS50887"/>
    </source>
</evidence>
<evidence type="ECO:0000313" key="6">
    <source>
        <dbReference type="Proteomes" id="UP001059380"/>
    </source>
</evidence>
<organism evidence="5 6">
    <name type="scientific">Occallatibacter riparius</name>
    <dbReference type="NCBI Taxonomy" id="1002689"/>
    <lineage>
        <taxon>Bacteria</taxon>
        <taxon>Pseudomonadati</taxon>
        <taxon>Acidobacteriota</taxon>
        <taxon>Terriglobia</taxon>
        <taxon>Terriglobales</taxon>
        <taxon>Acidobacteriaceae</taxon>
        <taxon>Occallatibacter</taxon>
    </lineage>
</organism>
<evidence type="ECO:0000256" key="2">
    <source>
        <dbReference type="ARBA" id="ARBA00034247"/>
    </source>
</evidence>
<feature type="domain" description="GGDEF" evidence="4">
    <location>
        <begin position="322"/>
        <end position="448"/>
    </location>
</feature>
<dbReference type="InterPro" id="IPR050469">
    <property type="entry name" value="Diguanylate_Cyclase"/>
</dbReference>
<dbReference type="PANTHER" id="PTHR45138">
    <property type="entry name" value="REGULATORY COMPONENTS OF SENSORY TRANSDUCTION SYSTEM"/>
    <property type="match status" value="1"/>
</dbReference>
<dbReference type="CDD" id="cd01949">
    <property type="entry name" value="GGDEF"/>
    <property type="match status" value="1"/>
</dbReference>
<dbReference type="SMART" id="SM00267">
    <property type="entry name" value="GGDEF"/>
    <property type="match status" value="1"/>
</dbReference>
<dbReference type="KEGG" id="orp:MOP44_23780"/>
<dbReference type="InterPro" id="IPR000160">
    <property type="entry name" value="GGDEF_dom"/>
</dbReference>
<evidence type="ECO:0000256" key="3">
    <source>
        <dbReference type="SAM" id="Phobius"/>
    </source>
</evidence>
<dbReference type="InterPro" id="IPR029787">
    <property type="entry name" value="Nucleotide_cyclase"/>
</dbReference>
<dbReference type="RefSeq" id="WP_260792910.1">
    <property type="nucleotide sequence ID" value="NZ_CP093313.1"/>
</dbReference>
<feature type="transmembrane region" description="Helical" evidence="3">
    <location>
        <begin position="125"/>
        <end position="145"/>
    </location>
</feature>
<dbReference type="GO" id="GO:0005886">
    <property type="term" value="C:plasma membrane"/>
    <property type="evidence" value="ECO:0007669"/>
    <property type="project" value="TreeGrafter"/>
</dbReference>
<feature type="transmembrane region" description="Helical" evidence="3">
    <location>
        <begin position="58"/>
        <end position="76"/>
    </location>
</feature>
<dbReference type="EMBL" id="CP093313">
    <property type="protein sequence ID" value="UWZ83575.1"/>
    <property type="molecule type" value="Genomic_DNA"/>
</dbReference>
<accession>A0A9J7BLQ3</accession>
<feature type="transmembrane region" description="Helical" evidence="3">
    <location>
        <begin position="26"/>
        <end position="46"/>
    </location>
</feature>
<sequence>MPNKHSLFELHRTDARITIRLERVEVVCVAGAVVIAAASLATKLLPGLRGSSLRWTEMPLACAVAALACSVGLALASEEGSAKAAWSRRALGLLTALAGLAAAFWPKLTAAGALNALQVTPSRSMSLLIAIAFGSLGIVVLCAHAGRGSRGWIPDGALFGAGWVVLTLVMGAAFGALHTFGDAPPGQVTPATTATLLLLTLAAVGRRVEYGRWSIFIGRGIGSRMARAILPIVLLLPMARELMRARMMRTHLFAAHYASAILAATGTAVALALLLAVSWQFRRLEWKVQSLSLRDELTGLYNLRGFHLLAEQGLRMARRSRVPFSVLFIDVDNLKKINDQYGHSAGSDLLVEAAGFLKMNFRETDILGRIGGDEFAVAGQFGVELIERAEERLKAGSNNRNAGDGPPLSLSIGHVSADLKRTESLEDLLQRADALMYERKRMKKLQAV</sequence>
<dbReference type="Pfam" id="PF00990">
    <property type="entry name" value="GGDEF"/>
    <property type="match status" value="1"/>
</dbReference>
<keyword evidence="3" id="KW-0472">Membrane</keyword>
<feature type="transmembrane region" description="Helical" evidence="3">
    <location>
        <begin position="157"/>
        <end position="180"/>
    </location>
</feature>
<keyword evidence="6" id="KW-1185">Reference proteome</keyword>
<dbReference type="Proteomes" id="UP001059380">
    <property type="component" value="Chromosome"/>
</dbReference>
<dbReference type="Gene3D" id="3.30.70.270">
    <property type="match status" value="1"/>
</dbReference>
<dbReference type="InterPro" id="IPR043128">
    <property type="entry name" value="Rev_trsase/Diguanyl_cyclase"/>
</dbReference>
<dbReference type="PANTHER" id="PTHR45138:SF9">
    <property type="entry name" value="DIGUANYLATE CYCLASE DGCM-RELATED"/>
    <property type="match status" value="1"/>
</dbReference>
<dbReference type="AlphaFoldDB" id="A0A9J7BLQ3"/>
<proteinExistence type="predicted"/>
<dbReference type="GO" id="GO:0043709">
    <property type="term" value="P:cell adhesion involved in single-species biofilm formation"/>
    <property type="evidence" value="ECO:0007669"/>
    <property type="project" value="TreeGrafter"/>
</dbReference>
<dbReference type="SUPFAM" id="SSF55073">
    <property type="entry name" value="Nucleotide cyclase"/>
    <property type="match status" value="1"/>
</dbReference>
<keyword evidence="3" id="KW-0812">Transmembrane</keyword>